<feature type="region of interest" description="Disordered" evidence="1">
    <location>
        <begin position="75"/>
        <end position="95"/>
    </location>
</feature>
<keyword evidence="3" id="KW-1185">Reference proteome</keyword>
<accession>A0ABW8LQN3</accession>
<evidence type="ECO:0000313" key="2">
    <source>
        <dbReference type="EMBL" id="MFK4267883.1"/>
    </source>
</evidence>
<dbReference type="Proteomes" id="UP001620295">
    <property type="component" value="Unassembled WGS sequence"/>
</dbReference>
<reference evidence="2 3" key="1">
    <citation type="submission" date="2024-11" db="EMBL/GenBank/DDBJ databases">
        <title>The Natural Products Discovery Center: Release of the First 8490 Sequenced Strains for Exploring Actinobacteria Biosynthetic Diversity.</title>
        <authorList>
            <person name="Kalkreuter E."/>
            <person name="Kautsar S.A."/>
            <person name="Yang D."/>
            <person name="Bader C.D."/>
            <person name="Teijaro C.N."/>
            <person name="Fluegel L."/>
            <person name="Davis C.M."/>
            <person name="Simpson J.R."/>
            <person name="Lauterbach L."/>
            <person name="Steele A.D."/>
            <person name="Gui C."/>
            <person name="Meng S."/>
            <person name="Li G."/>
            <person name="Viehrig K."/>
            <person name="Ye F."/>
            <person name="Su P."/>
            <person name="Kiefer A.F."/>
            <person name="Nichols A."/>
            <person name="Cepeda A.J."/>
            <person name="Yan W."/>
            <person name="Fan B."/>
            <person name="Jiang Y."/>
            <person name="Adhikari A."/>
            <person name="Zheng C.-J."/>
            <person name="Schuster L."/>
            <person name="Cowan T.M."/>
            <person name="Smanski M.J."/>
            <person name="Chevrette M.G."/>
            <person name="De Carvalho L.P.S."/>
            <person name="Shen B."/>
        </authorList>
    </citation>
    <scope>NUCLEOTIDE SEQUENCE [LARGE SCALE GENOMIC DNA]</scope>
    <source>
        <strain evidence="2 3">NPDC020863</strain>
    </source>
</reference>
<evidence type="ECO:0000313" key="3">
    <source>
        <dbReference type="Proteomes" id="UP001620295"/>
    </source>
</evidence>
<proteinExistence type="predicted"/>
<evidence type="ECO:0000256" key="1">
    <source>
        <dbReference type="SAM" id="MobiDB-lite"/>
    </source>
</evidence>
<gene>
    <name evidence="2" type="ORF">ACI2L5_23525</name>
</gene>
<sequence length="95" mass="10281">MDDVGSRQDFVVENLHEGTELTCALLGQRVQHGFKAIPEVAGIASALRDAAARTRERVRDVPEWSVRQGLPVPEGFRRGLGPEAGSFEPPQIGCA</sequence>
<comment type="caution">
    <text evidence="2">The sequence shown here is derived from an EMBL/GenBank/DDBJ whole genome shotgun (WGS) entry which is preliminary data.</text>
</comment>
<organism evidence="2 3">
    <name type="scientific">Streptomyces milbemycinicus</name>
    <dbReference type="NCBI Taxonomy" id="476552"/>
    <lineage>
        <taxon>Bacteria</taxon>
        <taxon>Bacillati</taxon>
        <taxon>Actinomycetota</taxon>
        <taxon>Actinomycetes</taxon>
        <taxon>Kitasatosporales</taxon>
        <taxon>Streptomycetaceae</taxon>
        <taxon>Streptomyces</taxon>
    </lineage>
</organism>
<dbReference type="EMBL" id="JBJDQH010000008">
    <property type="protein sequence ID" value="MFK4267883.1"/>
    <property type="molecule type" value="Genomic_DNA"/>
</dbReference>
<protein>
    <submittedName>
        <fullName evidence="2">Uncharacterized protein</fullName>
    </submittedName>
</protein>
<name>A0ABW8LQN3_9ACTN</name>
<dbReference type="RefSeq" id="WP_404747061.1">
    <property type="nucleotide sequence ID" value="NZ_JBJDQH010000008.1"/>
</dbReference>